<dbReference type="PROSITE" id="PS00678">
    <property type="entry name" value="WD_REPEATS_1"/>
    <property type="match status" value="1"/>
</dbReference>
<gene>
    <name evidence="4" type="ORF">DPMN_070826</name>
</gene>
<accession>A0A9D3Z601</accession>
<name>A0A9D3Z601_DREPO</name>
<proteinExistence type="predicted"/>
<evidence type="ECO:0000256" key="3">
    <source>
        <dbReference type="PROSITE-ProRule" id="PRU00221"/>
    </source>
</evidence>
<comment type="caution">
    <text evidence="4">The sequence shown here is derived from an EMBL/GenBank/DDBJ whole genome shotgun (WGS) entry which is preliminary data.</text>
</comment>
<evidence type="ECO:0000313" key="4">
    <source>
        <dbReference type="EMBL" id="KAH3711321.1"/>
    </source>
</evidence>
<dbReference type="InterPro" id="IPR019775">
    <property type="entry name" value="WD40_repeat_CS"/>
</dbReference>
<dbReference type="AlphaFoldDB" id="A0A9D3Z601"/>
<keyword evidence="2" id="KW-0677">Repeat</keyword>
<dbReference type="InterPro" id="IPR015943">
    <property type="entry name" value="WD40/YVTN_repeat-like_dom_sf"/>
</dbReference>
<reference evidence="4" key="2">
    <citation type="submission" date="2020-11" db="EMBL/GenBank/DDBJ databases">
        <authorList>
            <person name="McCartney M.A."/>
            <person name="Auch B."/>
            <person name="Kono T."/>
            <person name="Mallez S."/>
            <person name="Becker A."/>
            <person name="Gohl D.M."/>
            <person name="Silverstein K.A.T."/>
            <person name="Koren S."/>
            <person name="Bechman K.B."/>
            <person name="Herman A."/>
            <person name="Abrahante J.E."/>
            <person name="Garbe J."/>
        </authorList>
    </citation>
    <scope>NUCLEOTIDE SEQUENCE</scope>
    <source>
        <strain evidence="4">Duluth1</strain>
        <tissue evidence="4">Whole animal</tissue>
    </source>
</reference>
<evidence type="ECO:0000313" key="5">
    <source>
        <dbReference type="Proteomes" id="UP000828390"/>
    </source>
</evidence>
<evidence type="ECO:0000256" key="2">
    <source>
        <dbReference type="ARBA" id="ARBA00022737"/>
    </source>
</evidence>
<organism evidence="4 5">
    <name type="scientific">Dreissena polymorpha</name>
    <name type="common">Zebra mussel</name>
    <name type="synonym">Mytilus polymorpha</name>
    <dbReference type="NCBI Taxonomy" id="45954"/>
    <lineage>
        <taxon>Eukaryota</taxon>
        <taxon>Metazoa</taxon>
        <taxon>Spiralia</taxon>
        <taxon>Lophotrochozoa</taxon>
        <taxon>Mollusca</taxon>
        <taxon>Bivalvia</taxon>
        <taxon>Autobranchia</taxon>
        <taxon>Heteroconchia</taxon>
        <taxon>Euheterodonta</taxon>
        <taxon>Imparidentia</taxon>
        <taxon>Neoheterodontei</taxon>
        <taxon>Myida</taxon>
        <taxon>Dreissenoidea</taxon>
        <taxon>Dreissenidae</taxon>
        <taxon>Dreissena</taxon>
    </lineage>
</organism>
<sequence>MSLSIPACTQDYVKALAYAKDKEQVASAGLDRSIYLWDVNTLTALTASNNTVTSTVLNCHVFFVCLILGRY</sequence>
<protein>
    <submittedName>
        <fullName evidence="4">Uncharacterized protein</fullName>
    </submittedName>
</protein>
<dbReference type="PROSITE" id="PS50082">
    <property type="entry name" value="WD_REPEATS_2"/>
    <property type="match status" value="1"/>
</dbReference>
<dbReference type="InterPro" id="IPR001680">
    <property type="entry name" value="WD40_rpt"/>
</dbReference>
<reference evidence="4" key="1">
    <citation type="journal article" date="2019" name="bioRxiv">
        <title>The Genome of the Zebra Mussel, Dreissena polymorpha: A Resource for Invasive Species Research.</title>
        <authorList>
            <person name="McCartney M.A."/>
            <person name="Auch B."/>
            <person name="Kono T."/>
            <person name="Mallez S."/>
            <person name="Zhang Y."/>
            <person name="Obille A."/>
            <person name="Becker A."/>
            <person name="Abrahante J.E."/>
            <person name="Garbe J."/>
            <person name="Badalamenti J.P."/>
            <person name="Herman A."/>
            <person name="Mangelson H."/>
            <person name="Liachko I."/>
            <person name="Sullivan S."/>
            <person name="Sone E.D."/>
            <person name="Koren S."/>
            <person name="Silverstein K.A.T."/>
            <person name="Beckman K.B."/>
            <person name="Gohl D.M."/>
        </authorList>
    </citation>
    <scope>NUCLEOTIDE SEQUENCE</scope>
    <source>
        <strain evidence="4">Duluth1</strain>
        <tissue evidence="4">Whole animal</tissue>
    </source>
</reference>
<evidence type="ECO:0000256" key="1">
    <source>
        <dbReference type="ARBA" id="ARBA00022574"/>
    </source>
</evidence>
<dbReference type="InterPro" id="IPR036322">
    <property type="entry name" value="WD40_repeat_dom_sf"/>
</dbReference>
<dbReference type="SUPFAM" id="SSF50978">
    <property type="entry name" value="WD40 repeat-like"/>
    <property type="match status" value="1"/>
</dbReference>
<dbReference type="Proteomes" id="UP000828390">
    <property type="component" value="Unassembled WGS sequence"/>
</dbReference>
<keyword evidence="1 3" id="KW-0853">WD repeat</keyword>
<dbReference type="EMBL" id="JAIWYP010000014">
    <property type="protein sequence ID" value="KAH3711321.1"/>
    <property type="molecule type" value="Genomic_DNA"/>
</dbReference>
<dbReference type="Gene3D" id="2.130.10.10">
    <property type="entry name" value="YVTN repeat-like/Quinoprotein amine dehydrogenase"/>
    <property type="match status" value="1"/>
</dbReference>
<feature type="repeat" description="WD" evidence="3">
    <location>
        <begin position="13"/>
        <end position="47"/>
    </location>
</feature>
<keyword evidence="5" id="KW-1185">Reference proteome</keyword>